<keyword evidence="13" id="KW-1185">Reference proteome</keyword>
<comment type="caution">
    <text evidence="12">The sequence shown here is derived from an EMBL/GenBank/DDBJ whole genome shotgun (WGS) entry which is preliminary data.</text>
</comment>
<evidence type="ECO:0000313" key="13">
    <source>
        <dbReference type="Proteomes" id="UP001153365"/>
    </source>
</evidence>
<evidence type="ECO:0000313" key="12">
    <source>
        <dbReference type="EMBL" id="CAH7668468.1"/>
    </source>
</evidence>
<dbReference type="EMBL" id="CALTRL010000529">
    <property type="protein sequence ID" value="CAH7668468.1"/>
    <property type="molecule type" value="Genomic_DNA"/>
</dbReference>
<dbReference type="GO" id="GO:0015677">
    <property type="term" value="P:copper ion import"/>
    <property type="evidence" value="ECO:0007669"/>
    <property type="project" value="TreeGrafter"/>
</dbReference>
<dbReference type="InterPro" id="IPR039261">
    <property type="entry name" value="FNR_nucleotide-bd"/>
</dbReference>
<dbReference type="InterPro" id="IPR017927">
    <property type="entry name" value="FAD-bd_FR_type"/>
</dbReference>
<evidence type="ECO:0000256" key="5">
    <source>
        <dbReference type="ARBA" id="ARBA00022982"/>
    </source>
</evidence>
<reference evidence="12" key="1">
    <citation type="submission" date="2022-06" db="EMBL/GenBank/DDBJ databases">
        <authorList>
            <consortium name="SYNGENTA / RWTH Aachen University"/>
        </authorList>
    </citation>
    <scope>NUCLEOTIDE SEQUENCE</scope>
</reference>
<dbReference type="PROSITE" id="PS51384">
    <property type="entry name" value="FAD_FR"/>
    <property type="match status" value="1"/>
</dbReference>
<proteinExistence type="inferred from homology"/>
<organism evidence="12 13">
    <name type="scientific">Phakopsora pachyrhizi</name>
    <name type="common">Asian soybean rust disease fungus</name>
    <dbReference type="NCBI Taxonomy" id="170000"/>
    <lineage>
        <taxon>Eukaryota</taxon>
        <taxon>Fungi</taxon>
        <taxon>Dikarya</taxon>
        <taxon>Basidiomycota</taxon>
        <taxon>Pucciniomycotina</taxon>
        <taxon>Pucciniomycetes</taxon>
        <taxon>Pucciniales</taxon>
        <taxon>Phakopsoraceae</taxon>
        <taxon>Phakopsora</taxon>
    </lineage>
</organism>
<keyword evidence="7" id="KW-0560">Oxidoreductase</keyword>
<keyword evidence="9 10" id="KW-0472">Membrane</keyword>
<dbReference type="InterPro" id="IPR013121">
    <property type="entry name" value="Fe_red_NAD-bd_6"/>
</dbReference>
<feature type="transmembrane region" description="Helical" evidence="10">
    <location>
        <begin position="296"/>
        <end position="317"/>
    </location>
</feature>
<evidence type="ECO:0000256" key="10">
    <source>
        <dbReference type="SAM" id="Phobius"/>
    </source>
</evidence>
<comment type="subcellular location">
    <subcellularLocation>
        <location evidence="1">Membrane</location>
        <topology evidence="1">Multi-pass membrane protein</topology>
    </subcellularLocation>
</comment>
<feature type="transmembrane region" description="Helical" evidence="10">
    <location>
        <begin position="206"/>
        <end position="226"/>
    </location>
</feature>
<evidence type="ECO:0000256" key="9">
    <source>
        <dbReference type="ARBA" id="ARBA00023136"/>
    </source>
</evidence>
<keyword evidence="4 10" id="KW-0812">Transmembrane</keyword>
<protein>
    <submittedName>
        <fullName evidence="12">Ferric reductase like transmembrane component-domain-containing protein</fullName>
    </submittedName>
</protein>
<dbReference type="GO" id="GO:0000293">
    <property type="term" value="F:ferric-chelate reductase activity"/>
    <property type="evidence" value="ECO:0007669"/>
    <property type="project" value="UniProtKB-ARBA"/>
</dbReference>
<evidence type="ECO:0000256" key="8">
    <source>
        <dbReference type="ARBA" id="ARBA00023065"/>
    </source>
</evidence>
<gene>
    <name evidence="12" type="ORF">PPACK8108_LOCUS2980</name>
</gene>
<keyword evidence="6 10" id="KW-1133">Transmembrane helix</keyword>
<dbReference type="SFLD" id="SFLDS00052">
    <property type="entry name" value="Ferric_Reductase_Domain"/>
    <property type="match status" value="1"/>
</dbReference>
<dbReference type="Gene3D" id="3.40.50.80">
    <property type="entry name" value="Nucleotide-binding domain of ferredoxin-NADP reductase (FNR) module"/>
    <property type="match status" value="1"/>
</dbReference>
<dbReference type="GO" id="GO:0006879">
    <property type="term" value="P:intracellular iron ion homeostasis"/>
    <property type="evidence" value="ECO:0007669"/>
    <property type="project" value="TreeGrafter"/>
</dbReference>
<accession>A0AAV0AMS0</accession>
<dbReference type="PANTHER" id="PTHR32361">
    <property type="entry name" value="FERRIC/CUPRIC REDUCTASE TRANSMEMBRANE COMPONENT"/>
    <property type="match status" value="1"/>
</dbReference>
<feature type="transmembrane region" description="Helical" evidence="10">
    <location>
        <begin position="65"/>
        <end position="86"/>
    </location>
</feature>
<keyword evidence="8" id="KW-0406">Ion transport</keyword>
<dbReference type="Pfam" id="PF08022">
    <property type="entry name" value="FAD_binding_8"/>
    <property type="match status" value="1"/>
</dbReference>
<dbReference type="InterPro" id="IPR013130">
    <property type="entry name" value="Fe3_Rdtase_TM_dom"/>
</dbReference>
<feature type="transmembrane region" description="Helical" evidence="10">
    <location>
        <begin position="241"/>
        <end position="260"/>
    </location>
</feature>
<dbReference type="CDD" id="cd06186">
    <property type="entry name" value="NOX_Duox_like_FAD_NADP"/>
    <property type="match status" value="1"/>
</dbReference>
<evidence type="ECO:0000259" key="11">
    <source>
        <dbReference type="PROSITE" id="PS51384"/>
    </source>
</evidence>
<dbReference type="InterPro" id="IPR013112">
    <property type="entry name" value="FAD-bd_8"/>
</dbReference>
<name>A0AAV0AMS0_PHAPC</name>
<evidence type="ECO:0000256" key="4">
    <source>
        <dbReference type="ARBA" id="ARBA00022692"/>
    </source>
</evidence>
<evidence type="ECO:0000256" key="2">
    <source>
        <dbReference type="ARBA" id="ARBA00006278"/>
    </source>
</evidence>
<dbReference type="GO" id="GO:0005886">
    <property type="term" value="C:plasma membrane"/>
    <property type="evidence" value="ECO:0007669"/>
    <property type="project" value="TreeGrafter"/>
</dbReference>
<dbReference type="InterPro" id="IPR051410">
    <property type="entry name" value="Ferric/Cupric_Reductase"/>
</dbReference>
<feature type="transmembrane region" description="Helical" evidence="10">
    <location>
        <begin position="122"/>
        <end position="149"/>
    </location>
</feature>
<dbReference type="GO" id="GO:0006826">
    <property type="term" value="P:iron ion transport"/>
    <property type="evidence" value="ECO:0007669"/>
    <property type="project" value="TreeGrafter"/>
</dbReference>
<keyword evidence="5" id="KW-0249">Electron transport</keyword>
<dbReference type="AlphaFoldDB" id="A0AAV0AMS0"/>
<keyword evidence="3" id="KW-0813">Transport</keyword>
<dbReference type="Pfam" id="PF08030">
    <property type="entry name" value="NAD_binding_6"/>
    <property type="match status" value="1"/>
</dbReference>
<dbReference type="Proteomes" id="UP001153365">
    <property type="component" value="Unassembled WGS sequence"/>
</dbReference>
<dbReference type="SUPFAM" id="SSF52343">
    <property type="entry name" value="Ferredoxin reductase-like, C-terminal NADP-linked domain"/>
    <property type="match status" value="1"/>
</dbReference>
<evidence type="ECO:0000256" key="1">
    <source>
        <dbReference type="ARBA" id="ARBA00004141"/>
    </source>
</evidence>
<evidence type="ECO:0000256" key="7">
    <source>
        <dbReference type="ARBA" id="ARBA00023002"/>
    </source>
</evidence>
<feature type="domain" description="FAD-binding FR-type" evidence="11">
    <location>
        <begin position="323"/>
        <end position="440"/>
    </location>
</feature>
<dbReference type="Pfam" id="PF01794">
    <property type="entry name" value="Ferric_reduct"/>
    <property type="match status" value="1"/>
</dbReference>
<evidence type="ECO:0000256" key="6">
    <source>
        <dbReference type="ARBA" id="ARBA00022989"/>
    </source>
</evidence>
<evidence type="ECO:0000256" key="3">
    <source>
        <dbReference type="ARBA" id="ARBA00022448"/>
    </source>
</evidence>
<dbReference type="SFLD" id="SFLDG01168">
    <property type="entry name" value="Ferric_reductase_subgroup_(FRE"/>
    <property type="match status" value="1"/>
</dbReference>
<comment type="similarity">
    <text evidence="2">Belongs to the ferric reductase (FRE) family.</text>
</comment>
<sequence length="613" mass="69260">MDLTDRTTLQSNCQDLCILGYTNGTYPNGTLGKGNWEPFGIYMPSATEKAACQNAYEPWTETPKYGWWTTYFILAVLAVVSIINGARRLHNLNRIHGLQSPISFHPKVSALFRWASYPQLKAFGGFIPAVGPSFLIFGFLIFSIAVCFLRRPYYRPPNFGNSPLGFRSEWIATAMIPWIYASATKRNFLVYFSGVSYHRILTIHKWAPWICLFMSIVHTWAMIIRADRQQPWWYTMKTNPYYWNGIPALIALTWLCIMSLDPIRNRFYETFYVLHIFAAVVFLVWMYIHLNNLLESWQYMHSATILWGAAIAWRFVVHAFDHGWFKKIPRASVEMLGADAIKISVPMPSNRTWGAGSYVYLRFLSIRPWESHPFTISSLPAPLMGKESDAHGKYGVNQMVFLIRPRAGLTARLRSSLSASQGPLMRSCLVDGPYEGYINKLRACDSAVLLAGGSGMAAIIPVAQALKRASGEIGMSCCQNIRVIWAIKDLSCLVWFKDQLDEVKGLVSIYSTGVVDSKLKLKKSLKNESDISKQSFTPEECFGTLELGRPNIHLTIDHAVRKLSGRLGVLVCGPDSMVLGARNSVAALQKQILTSDESIQCNEIEFFEESYSF</sequence>
<feature type="transmembrane region" description="Helical" evidence="10">
    <location>
        <begin position="272"/>
        <end position="290"/>
    </location>
</feature>